<evidence type="ECO:0000256" key="1">
    <source>
        <dbReference type="ARBA" id="ARBA00004141"/>
    </source>
</evidence>
<dbReference type="Pfam" id="PF05105">
    <property type="entry name" value="Phage_holin_4_1"/>
    <property type="match status" value="1"/>
</dbReference>
<comment type="subcellular location">
    <subcellularLocation>
        <location evidence="1">Membrane</location>
        <topology evidence="1">Multi-pass membrane protein</topology>
    </subcellularLocation>
</comment>
<evidence type="ECO:0000256" key="4">
    <source>
        <dbReference type="ARBA" id="ARBA00023136"/>
    </source>
</evidence>
<gene>
    <name evidence="6" type="ORF">AB4Y30_05750</name>
</gene>
<comment type="similarity">
    <text evidence="5">Belongs to the bacteriophage holin family. Cp-1 holin subfamily.</text>
</comment>
<reference evidence="6" key="1">
    <citation type="submission" date="2024-07" db="EMBL/GenBank/DDBJ databases">
        <title>Halotolerant mesophilic bacterium Ornithinibacillus sp. 4-3, sp. nov., isolated from soil.</title>
        <authorList>
            <person name="Sidarenka A.V."/>
            <person name="Guliayeva D.E."/>
            <person name="Leanovich S.I."/>
            <person name="Hileuskaya K.S."/>
            <person name="Akhremchuk A.E."/>
            <person name="Sikolenko M.A."/>
            <person name="Valentovich L.N."/>
        </authorList>
    </citation>
    <scope>NUCLEOTIDE SEQUENCE</scope>
    <source>
        <strain evidence="6">4-3</strain>
    </source>
</reference>
<dbReference type="EMBL" id="CP162599">
    <property type="protein sequence ID" value="XDK33857.1"/>
    <property type="molecule type" value="Genomic_DNA"/>
</dbReference>
<dbReference type="AlphaFoldDB" id="A0AB39HPK5"/>
<accession>A0AB39HPK5</accession>
<name>A0AB39HPK5_9BACI</name>
<evidence type="ECO:0000256" key="5">
    <source>
        <dbReference type="ARBA" id="ARBA00023600"/>
    </source>
</evidence>
<keyword evidence="2" id="KW-0812">Transmembrane</keyword>
<keyword evidence="3" id="KW-1133">Transmembrane helix</keyword>
<dbReference type="RefSeq" id="WP_368654535.1">
    <property type="nucleotide sequence ID" value="NZ_CP162599.1"/>
</dbReference>
<evidence type="ECO:0000313" key="6">
    <source>
        <dbReference type="EMBL" id="XDK33857.1"/>
    </source>
</evidence>
<dbReference type="GO" id="GO:0016020">
    <property type="term" value="C:membrane"/>
    <property type="evidence" value="ECO:0007669"/>
    <property type="project" value="UniProtKB-SubCell"/>
</dbReference>
<dbReference type="InterPro" id="IPR006480">
    <property type="entry name" value="Phage_holin_4_1"/>
</dbReference>
<proteinExistence type="inferred from homology"/>
<keyword evidence="4" id="KW-0472">Membrane</keyword>
<evidence type="ECO:0000256" key="3">
    <source>
        <dbReference type="ARBA" id="ARBA00022989"/>
    </source>
</evidence>
<evidence type="ECO:0000256" key="2">
    <source>
        <dbReference type="ARBA" id="ARBA00022692"/>
    </source>
</evidence>
<protein>
    <submittedName>
        <fullName evidence="6">Phage holin family protein</fullName>
    </submittedName>
</protein>
<sequence>MKFFLKLLSFVIVDYVLGALVAVSDGQLNSKIGLIGITITYSIDRIMEDGTDLVIFFCLLANELLSVLEAIPEVLKKVIYLLFS</sequence>
<organism evidence="6">
    <name type="scientific">Ornithinibacillus sp. 4-3</name>
    <dbReference type="NCBI Taxonomy" id="3231488"/>
    <lineage>
        <taxon>Bacteria</taxon>
        <taxon>Bacillati</taxon>
        <taxon>Bacillota</taxon>
        <taxon>Bacilli</taxon>
        <taxon>Bacillales</taxon>
        <taxon>Bacillaceae</taxon>
        <taxon>Ornithinibacillus</taxon>
    </lineage>
</organism>